<proteinExistence type="predicted"/>
<evidence type="ECO:0000256" key="1">
    <source>
        <dbReference type="ARBA" id="ARBA00022737"/>
    </source>
</evidence>
<dbReference type="SUPFAM" id="SSF52200">
    <property type="entry name" value="Toll/Interleukin receptor TIR domain"/>
    <property type="match status" value="1"/>
</dbReference>
<dbReference type="Gene3D" id="3.80.10.10">
    <property type="entry name" value="Ribonuclease Inhibitor"/>
    <property type="match status" value="4"/>
</dbReference>
<sequence>MRSIKQSKICIPIFSRGYASSKWCLKEVTEMVKCMKEAPEHLIMPIFLDVTPDEVQHQTGCYAEAFCRHEKKNGLETVQGWRDALKENVKLKGLELSVVANGNQGEFIKLVVARVLRELKQANLNFECYCFLNDVRAISQEKGLPSLQTKLASDILRCEHKDFANVEEGINVLKNRLHDRKALILLDDVDDISQLKVLASDLGWFGPGSRIIITTREREVLNLFQNCSIYEAELLSKDQALELFSKHVFGDSLPSTEFYNLSCNIVKRTGRLPLALEVIGSFLSAYRGRKDVWEGTMEQLKRKPHMLVQDKLMISYESLDYQQKEIFLDIACFFSGANVRDLIPMWDDCDFFPTVAIEILQLKSLIRIRDDKTLWMHDQLVDLGRLIVEQENYKEPELRSRLWRSIEAIDVLMGEQGSSKVEAAAIWADKGRVIFTNECFKNLSKLRVLLLDGVELDGTFLHFLPKLRWLRWPTKSASLPANLHLSYLTFLDLSNSEIDGDLISWSSIKMGKLKILKLTSCRKLKRSPDFSAFPALERLIVQFCDDLEWVDSSIGLLKSLKHVDMSYCRGLRKLPEQLGSLEALTELLIDCTSIDEIPISKSMKKLEILSANGCPRLNGIPESVGSLIKLKRLSLAECRALTKLPNSVGQLSSLVELNLERSGITRLPRTLGNLEKLEVLAGACPLMEEVAVDLRGLSLLRMERLHLRREGCLAKLCKLEILALISVNISIVPKEIDAFSSLEIINISACRELKCLPTLPASLYSLKVIQCPSLERFPNVSNLKKLMELHVHSCSVLREISGLANLISLYSLKIHDCPIAMLDGLEKLESLIILSVRSCNVVRLPELSRSKNLWSIDASDNRQLVKIQGLNNLCKVKTLDFSNCISLGRLQKLYELESLEKLDISNCKAIESIPDLPRLQRLKMLVMESCEKLSQLSGLGELESLEVLDIRRCISIERLPDLSKLRRLKSLEIEVCEKLCLLEVLGLESLEVLNLSGCKAIESLLRDLSRLQRLRRLKLKSCERLRQLDGLGQLESLEELVVKGCNAIERLPDLSRLQGLIDLRIEACEKLCQLDGLEELKSLKCLYIIGCNAIESLPDLSRLQGLTFLRIEACEKLHRLNGLEELQSLRVLLIRECKAIECLHDLSRLQKLEKLELKACEKVRQLEGLGQLESLVELVIRGCKAIESLPDLSRFQRLEWLKMKGCEKLCQLDGLEELELLQVLDIRGCKAIECLPNLSRLQSLMFLSTVACKKLLRLDGLEELESLEELDIRGCKAIESLPDLSRCFLKYVTCPIEGPSLKPKDPNAKACYLDCYSPKSRLCAEVQFRFFALSSKVEGVLARTYRPDFENPAKAGVEMAVVGGENRYRTSSLLSLDCTSCIFHTDNDIEQGTAILQTLDARTVCCASGLDRGYGMVCRK</sequence>
<dbReference type="PROSITE" id="PS51450">
    <property type="entry name" value="LRR"/>
    <property type="match status" value="1"/>
</dbReference>
<dbReference type="GO" id="GO:0006952">
    <property type="term" value="P:defense response"/>
    <property type="evidence" value="ECO:0007669"/>
    <property type="project" value="InterPro"/>
</dbReference>
<dbReference type="STRING" id="22663.A0A2I0LAA9"/>
<dbReference type="Gene3D" id="3.40.50.10140">
    <property type="entry name" value="Toll/interleukin-1 receptor homology (TIR) domain"/>
    <property type="match status" value="1"/>
</dbReference>
<dbReference type="Gene3D" id="3.40.50.300">
    <property type="entry name" value="P-loop containing nucleotide triphosphate hydrolases"/>
    <property type="match status" value="1"/>
</dbReference>
<dbReference type="SUPFAM" id="SSF52540">
    <property type="entry name" value="P-loop containing nucleoside triphosphate hydrolases"/>
    <property type="match status" value="1"/>
</dbReference>
<dbReference type="InterPro" id="IPR035897">
    <property type="entry name" value="Toll_tir_struct_dom_sf"/>
</dbReference>
<dbReference type="Pfam" id="PF23282">
    <property type="entry name" value="WHD_ROQ1"/>
    <property type="match status" value="1"/>
</dbReference>
<dbReference type="PRINTS" id="PR00364">
    <property type="entry name" value="DISEASERSIST"/>
</dbReference>
<dbReference type="InterPro" id="IPR058192">
    <property type="entry name" value="WHD_ROQ1-like"/>
</dbReference>
<evidence type="ECO:0000313" key="3">
    <source>
        <dbReference type="EMBL" id="PKI77590.1"/>
    </source>
</evidence>
<dbReference type="EMBL" id="PGOL01000089">
    <property type="protein sequence ID" value="PKI77590.1"/>
    <property type="molecule type" value="Genomic_DNA"/>
</dbReference>
<dbReference type="PANTHER" id="PTHR11017">
    <property type="entry name" value="LEUCINE-RICH REPEAT-CONTAINING PROTEIN"/>
    <property type="match status" value="1"/>
</dbReference>
<keyword evidence="4" id="KW-1185">Reference proteome</keyword>
<dbReference type="PROSITE" id="PS50104">
    <property type="entry name" value="TIR"/>
    <property type="match status" value="1"/>
</dbReference>
<dbReference type="InterPro" id="IPR001611">
    <property type="entry name" value="Leu-rich_rpt"/>
</dbReference>
<organism evidence="3 4">
    <name type="scientific">Punica granatum</name>
    <name type="common">Pomegranate</name>
    <dbReference type="NCBI Taxonomy" id="22663"/>
    <lineage>
        <taxon>Eukaryota</taxon>
        <taxon>Viridiplantae</taxon>
        <taxon>Streptophyta</taxon>
        <taxon>Embryophyta</taxon>
        <taxon>Tracheophyta</taxon>
        <taxon>Spermatophyta</taxon>
        <taxon>Magnoliopsida</taxon>
        <taxon>eudicotyledons</taxon>
        <taxon>Gunneridae</taxon>
        <taxon>Pentapetalae</taxon>
        <taxon>rosids</taxon>
        <taxon>malvids</taxon>
        <taxon>Myrtales</taxon>
        <taxon>Lythraceae</taxon>
        <taxon>Punica</taxon>
    </lineage>
</organism>
<dbReference type="Pfam" id="PF01582">
    <property type="entry name" value="TIR"/>
    <property type="match status" value="1"/>
</dbReference>
<protein>
    <recommendedName>
        <fullName evidence="2">TIR domain-containing protein</fullName>
    </recommendedName>
</protein>
<dbReference type="InterPro" id="IPR000157">
    <property type="entry name" value="TIR_dom"/>
</dbReference>
<dbReference type="Proteomes" id="UP000233551">
    <property type="component" value="Unassembled WGS sequence"/>
</dbReference>
<name>A0A2I0LAA9_PUNGR</name>
<evidence type="ECO:0000313" key="4">
    <source>
        <dbReference type="Proteomes" id="UP000233551"/>
    </source>
</evidence>
<dbReference type="SMART" id="SM00364">
    <property type="entry name" value="LRR_BAC"/>
    <property type="match status" value="7"/>
</dbReference>
<reference evidence="3 4" key="1">
    <citation type="submission" date="2017-11" db="EMBL/GenBank/DDBJ databases">
        <title>De-novo sequencing of pomegranate (Punica granatum L.) genome.</title>
        <authorList>
            <person name="Akparov Z."/>
            <person name="Amiraslanov A."/>
            <person name="Hajiyeva S."/>
            <person name="Abbasov M."/>
            <person name="Kaur K."/>
            <person name="Hamwieh A."/>
            <person name="Solovyev V."/>
            <person name="Salamov A."/>
            <person name="Braich B."/>
            <person name="Kosarev P."/>
            <person name="Mahmoud A."/>
            <person name="Hajiyev E."/>
            <person name="Babayeva S."/>
            <person name="Izzatullayeva V."/>
            <person name="Mammadov A."/>
            <person name="Mammadov A."/>
            <person name="Sharifova S."/>
            <person name="Ojaghi J."/>
            <person name="Eynullazada K."/>
            <person name="Bayramov B."/>
            <person name="Abdulazimova A."/>
            <person name="Shahmuradov I."/>
        </authorList>
    </citation>
    <scope>NUCLEOTIDE SEQUENCE [LARGE SCALE GENOMIC DNA]</scope>
    <source>
        <strain evidence="4">cv. AG2017</strain>
        <tissue evidence="3">Leaf</tissue>
    </source>
</reference>
<dbReference type="InterPro" id="IPR009646">
    <property type="entry name" value="Root_cap"/>
</dbReference>
<feature type="domain" description="TIR" evidence="2">
    <location>
        <begin position="1"/>
        <end position="119"/>
    </location>
</feature>
<dbReference type="InterPro" id="IPR027417">
    <property type="entry name" value="P-loop_NTPase"/>
</dbReference>
<dbReference type="PANTHER" id="PTHR11017:SF570">
    <property type="entry name" value="DISEASE RESISTANCE PROTEIN (TIR-NBS CLASS)-RELATED"/>
    <property type="match status" value="1"/>
</dbReference>
<gene>
    <name evidence="3" type="ORF">CRG98_002044</name>
</gene>
<dbReference type="GO" id="GO:0043531">
    <property type="term" value="F:ADP binding"/>
    <property type="evidence" value="ECO:0007669"/>
    <property type="project" value="InterPro"/>
</dbReference>
<dbReference type="Gene3D" id="3.40.1170.20">
    <property type="entry name" value="tRNA intron endonuclease, N-terminal domain"/>
    <property type="match status" value="2"/>
</dbReference>
<dbReference type="Pfam" id="PF06830">
    <property type="entry name" value="Root_cap"/>
    <property type="match status" value="1"/>
</dbReference>
<keyword evidence="1" id="KW-0677">Repeat</keyword>
<comment type="caution">
    <text evidence="3">The sequence shown here is derived from an EMBL/GenBank/DDBJ whole genome shotgun (WGS) entry which is preliminary data.</text>
</comment>
<dbReference type="GO" id="GO:0007165">
    <property type="term" value="P:signal transduction"/>
    <property type="evidence" value="ECO:0007669"/>
    <property type="project" value="InterPro"/>
</dbReference>
<dbReference type="InterPro" id="IPR032675">
    <property type="entry name" value="LRR_dom_sf"/>
</dbReference>
<dbReference type="InterPro" id="IPR044974">
    <property type="entry name" value="Disease_R_plants"/>
</dbReference>
<evidence type="ECO:0000259" key="2">
    <source>
        <dbReference type="PROSITE" id="PS50104"/>
    </source>
</evidence>
<dbReference type="Gene3D" id="1.10.8.430">
    <property type="entry name" value="Helical domain of apoptotic protease-activating factors"/>
    <property type="match status" value="1"/>
</dbReference>
<accession>A0A2I0LAA9</accession>
<dbReference type="SUPFAM" id="SSF52058">
    <property type="entry name" value="L domain-like"/>
    <property type="match status" value="3"/>
</dbReference>
<dbReference type="InterPro" id="IPR042197">
    <property type="entry name" value="Apaf_helical"/>
</dbReference>